<dbReference type="EMBL" id="JAMQBH010000012">
    <property type="protein sequence ID" value="MCM2515937.1"/>
    <property type="molecule type" value="Genomic_DNA"/>
</dbReference>
<name>A0ABT0VX69_STRGI</name>
<dbReference type="Proteomes" id="UP001523263">
    <property type="component" value="Unassembled WGS sequence"/>
</dbReference>
<gene>
    <name evidence="2" type="ORF">NC658_22200</name>
</gene>
<comment type="caution">
    <text evidence="2">The sequence shown here is derived from an EMBL/GenBank/DDBJ whole genome shotgun (WGS) entry which is preliminary data.</text>
</comment>
<organism evidence="2 3">
    <name type="scientific">Streptomyces griseoincarnatus</name>
    <dbReference type="NCBI Taxonomy" id="29305"/>
    <lineage>
        <taxon>Bacteria</taxon>
        <taxon>Bacillati</taxon>
        <taxon>Actinomycetota</taxon>
        <taxon>Actinomycetes</taxon>
        <taxon>Kitasatosporales</taxon>
        <taxon>Streptomycetaceae</taxon>
        <taxon>Streptomyces</taxon>
        <taxon>Streptomyces griseoincarnatus group</taxon>
    </lineage>
</organism>
<evidence type="ECO:0000256" key="1">
    <source>
        <dbReference type="SAM" id="MobiDB-lite"/>
    </source>
</evidence>
<proteinExistence type="predicted"/>
<evidence type="ECO:0000313" key="3">
    <source>
        <dbReference type="Proteomes" id="UP001523263"/>
    </source>
</evidence>
<feature type="region of interest" description="Disordered" evidence="1">
    <location>
        <begin position="79"/>
        <end position="99"/>
    </location>
</feature>
<reference evidence="2 3" key="1">
    <citation type="submission" date="2022-06" db="EMBL/GenBank/DDBJ databases">
        <title>Whole genome sequence of Streptomyces griseoincarnatus RB7AG.</title>
        <authorList>
            <person name="Ray L."/>
            <person name="Behera S."/>
            <person name="Panda A.N."/>
        </authorList>
    </citation>
    <scope>NUCLEOTIDE SEQUENCE [LARGE SCALE GENOMIC DNA]</scope>
    <source>
        <strain evidence="2 3">RB7AG</strain>
    </source>
</reference>
<evidence type="ECO:0000313" key="2">
    <source>
        <dbReference type="EMBL" id="MCM2515937.1"/>
    </source>
</evidence>
<dbReference type="RefSeq" id="WP_251099239.1">
    <property type="nucleotide sequence ID" value="NZ_JAMQBH010000012.1"/>
</dbReference>
<accession>A0ABT0VX69</accession>
<protein>
    <submittedName>
        <fullName evidence="2">Uncharacterized protein</fullName>
    </submittedName>
</protein>
<keyword evidence="3" id="KW-1185">Reference proteome</keyword>
<sequence length="99" mass="10996">MDDETVLIKVTRDQAFVLSDWLYDVMMRSDKLDAIVPDRAVWSGIYAISGTLETTLSEVFMPDYASRLDEARQRLLDAMGGEEADHGLSRPPSGDDISG</sequence>